<reference evidence="2" key="2">
    <citation type="submission" date="2023-03" db="EMBL/GenBank/DDBJ databases">
        <authorList>
            <person name="Inwood S.N."/>
            <person name="Skelly J.G."/>
            <person name="Guhlin J."/>
            <person name="Harrop T.W.R."/>
            <person name="Goldson S.G."/>
            <person name="Dearden P.K."/>
        </authorList>
    </citation>
    <scope>NUCLEOTIDE SEQUENCE</scope>
    <source>
        <strain evidence="2">Lincoln</strain>
        <tissue evidence="2">Whole body</tissue>
    </source>
</reference>
<gene>
    <name evidence="2" type="ORF">PV327_010010</name>
</gene>
<feature type="domain" description="Anillin N-terminal" evidence="1">
    <location>
        <begin position="124"/>
        <end position="177"/>
    </location>
</feature>
<accession>A0AA39F268</accession>
<comment type="caution">
    <text evidence="2">The sequence shown here is derived from an EMBL/GenBank/DDBJ whole genome shotgun (WGS) entry which is preliminary data.</text>
</comment>
<sequence>MDPFTQRMLERAKARREKLDTQLSNAGHVVKVRRSPLKDANTILLQSKSSNEDAKKLTDKYSASNVLNTESATVNLREEAYNSSENSKIIKAYSPDKENGAKMDLIVRSKLQRMGKLYSNDACCELSSPIHRTEEEFSAEEKSIESKDVKRVGGTRLDRLAALASTINNWEDDLSHPLLVKIDDLENSKYD</sequence>
<dbReference type="EMBL" id="JAQQBR010001835">
    <property type="protein sequence ID" value="KAK0161551.1"/>
    <property type="molecule type" value="Genomic_DNA"/>
</dbReference>
<evidence type="ECO:0000313" key="3">
    <source>
        <dbReference type="Proteomes" id="UP001168972"/>
    </source>
</evidence>
<organism evidence="2 3">
    <name type="scientific">Microctonus hyperodae</name>
    <name type="common">Parasitoid wasp</name>
    <dbReference type="NCBI Taxonomy" id="165561"/>
    <lineage>
        <taxon>Eukaryota</taxon>
        <taxon>Metazoa</taxon>
        <taxon>Ecdysozoa</taxon>
        <taxon>Arthropoda</taxon>
        <taxon>Hexapoda</taxon>
        <taxon>Insecta</taxon>
        <taxon>Pterygota</taxon>
        <taxon>Neoptera</taxon>
        <taxon>Endopterygota</taxon>
        <taxon>Hymenoptera</taxon>
        <taxon>Apocrita</taxon>
        <taxon>Ichneumonoidea</taxon>
        <taxon>Braconidae</taxon>
        <taxon>Euphorinae</taxon>
        <taxon>Microctonus</taxon>
    </lineage>
</organism>
<dbReference type="Proteomes" id="UP001168972">
    <property type="component" value="Unassembled WGS sequence"/>
</dbReference>
<protein>
    <recommendedName>
        <fullName evidence="1">Anillin N-terminal domain-containing protein</fullName>
    </recommendedName>
</protein>
<dbReference type="AlphaFoldDB" id="A0AA39F268"/>
<evidence type="ECO:0000313" key="2">
    <source>
        <dbReference type="EMBL" id="KAK0161551.1"/>
    </source>
</evidence>
<proteinExistence type="predicted"/>
<evidence type="ECO:0000259" key="1">
    <source>
        <dbReference type="Pfam" id="PF16018"/>
    </source>
</evidence>
<dbReference type="InterPro" id="IPR031970">
    <property type="entry name" value="Anillin_N"/>
</dbReference>
<reference evidence="2" key="1">
    <citation type="journal article" date="2023" name="bioRxiv">
        <title>Scaffold-level genome assemblies of two parasitoid biocontrol wasps reveal the parthenogenesis mechanism and an associated novel virus.</title>
        <authorList>
            <person name="Inwood S."/>
            <person name="Skelly J."/>
            <person name="Guhlin J."/>
            <person name="Harrop T."/>
            <person name="Goldson S."/>
            <person name="Dearden P."/>
        </authorList>
    </citation>
    <scope>NUCLEOTIDE SEQUENCE</scope>
    <source>
        <strain evidence="2">Lincoln</strain>
        <tissue evidence="2">Whole body</tissue>
    </source>
</reference>
<keyword evidence="3" id="KW-1185">Reference proteome</keyword>
<dbReference type="Pfam" id="PF16018">
    <property type="entry name" value="Anillin_N"/>
    <property type="match status" value="1"/>
</dbReference>
<name>A0AA39F268_MICHY</name>